<evidence type="ECO:0000313" key="13">
    <source>
        <dbReference type="RefSeq" id="XP_015181952.1"/>
    </source>
</evidence>
<dbReference type="PANTHER" id="PTHR13099">
    <property type="entry name" value="NADH-UBIQUINONE OXIDOREDUCTASE SUBUNIT B14.5B"/>
    <property type="match status" value="1"/>
</dbReference>
<keyword evidence="12" id="KW-1185">Reference proteome</keyword>
<evidence type="ECO:0000313" key="14">
    <source>
        <dbReference type="RefSeq" id="XP_015181953.1"/>
    </source>
</evidence>
<name>A0ABM1IP16_POLDO</name>
<evidence type="ECO:0000256" key="6">
    <source>
        <dbReference type="ARBA" id="ARBA00022792"/>
    </source>
</evidence>
<comment type="function">
    <text evidence="11">Accessory subunit of the mitochondrial membrane respiratory chain NADH dehydrogenase (Complex I), that is believed not to be involved in catalysis. Complex I functions in the transfer of electrons from NADH to the respiratory chain. The immediate electron acceptor for the enzyme is believed to be ubiquinone.</text>
</comment>
<dbReference type="GeneID" id="107069287"/>
<reference evidence="13 14" key="1">
    <citation type="submission" date="2025-05" db="UniProtKB">
        <authorList>
            <consortium name="RefSeq"/>
        </authorList>
    </citation>
    <scope>IDENTIFICATION</scope>
    <source>
        <tissue evidence="13 14">Whole body</tissue>
    </source>
</reference>
<evidence type="ECO:0000256" key="11">
    <source>
        <dbReference type="PIRNR" id="PIRNR017834"/>
    </source>
</evidence>
<keyword evidence="10 11" id="KW-0472">Membrane</keyword>
<evidence type="ECO:0000256" key="2">
    <source>
        <dbReference type="ARBA" id="ARBA00008674"/>
    </source>
</evidence>
<organism evidence="12 14">
    <name type="scientific">Polistes dominula</name>
    <name type="common">European paper wasp</name>
    <name type="synonym">Vespa dominula</name>
    <dbReference type="NCBI Taxonomy" id="743375"/>
    <lineage>
        <taxon>Eukaryota</taxon>
        <taxon>Metazoa</taxon>
        <taxon>Ecdysozoa</taxon>
        <taxon>Arthropoda</taxon>
        <taxon>Hexapoda</taxon>
        <taxon>Insecta</taxon>
        <taxon>Pterygota</taxon>
        <taxon>Neoptera</taxon>
        <taxon>Endopterygota</taxon>
        <taxon>Hymenoptera</taxon>
        <taxon>Apocrita</taxon>
        <taxon>Aculeata</taxon>
        <taxon>Vespoidea</taxon>
        <taxon>Vespidae</taxon>
        <taxon>Polistinae</taxon>
        <taxon>Polistini</taxon>
        <taxon>Polistes</taxon>
    </lineage>
</organism>
<evidence type="ECO:0000256" key="9">
    <source>
        <dbReference type="ARBA" id="ARBA00023128"/>
    </source>
</evidence>
<keyword evidence="9 11" id="KW-0496">Mitochondrion</keyword>
<gene>
    <name evidence="13 14" type="primary">LOC107069287</name>
</gene>
<keyword evidence="4 11" id="KW-0679">Respiratory chain</keyword>
<keyword evidence="7 11" id="KW-0249">Electron transport</keyword>
<comment type="subcellular location">
    <subcellularLocation>
        <location evidence="1">Mitochondrion inner membrane</location>
        <topology evidence="1">Single-pass membrane protein</topology>
        <orientation evidence="1">Matrix side</orientation>
    </subcellularLocation>
</comment>
<sequence>MADNPDIQWALKILTPDPDYEPSYYEKYGPIVGIPLSFVGGACFRNRFLGKPAFSGIQVHIISALLSFVATYKVTEFMKNRNAERDQMLRHYVMLHPEDFPEPERKKWGEVFEKWYPHR</sequence>
<evidence type="ECO:0000313" key="12">
    <source>
        <dbReference type="Proteomes" id="UP000694924"/>
    </source>
</evidence>
<dbReference type="RefSeq" id="XP_015181953.1">
    <property type="nucleotide sequence ID" value="XM_015326467.1"/>
</dbReference>
<keyword evidence="8" id="KW-1133">Transmembrane helix</keyword>
<keyword evidence="3 11" id="KW-0813">Transport</keyword>
<comment type="similarity">
    <text evidence="2 11">Belongs to the complex I NDUFC2 subunit family.</text>
</comment>
<dbReference type="RefSeq" id="XP_015181952.1">
    <property type="nucleotide sequence ID" value="XM_015326466.1"/>
</dbReference>
<keyword evidence="5" id="KW-0812">Transmembrane</keyword>
<evidence type="ECO:0000256" key="5">
    <source>
        <dbReference type="ARBA" id="ARBA00022692"/>
    </source>
</evidence>
<evidence type="ECO:0000256" key="3">
    <source>
        <dbReference type="ARBA" id="ARBA00022448"/>
    </source>
</evidence>
<evidence type="ECO:0000256" key="7">
    <source>
        <dbReference type="ARBA" id="ARBA00022982"/>
    </source>
</evidence>
<protein>
    <recommendedName>
        <fullName evidence="11">NADH dehydrogenase [ubiquinone] 1 subunit C2</fullName>
    </recommendedName>
</protein>
<accession>A0ABM1IP16</accession>
<evidence type="ECO:0000256" key="4">
    <source>
        <dbReference type="ARBA" id="ARBA00022660"/>
    </source>
</evidence>
<dbReference type="Proteomes" id="UP000694924">
    <property type="component" value="Unplaced"/>
</dbReference>
<dbReference type="PANTHER" id="PTHR13099:SF0">
    <property type="entry name" value="NADH DEHYDROGENASE [UBIQUINONE] 1 SUBUNIT C2-RELATED"/>
    <property type="match status" value="1"/>
</dbReference>
<proteinExistence type="inferred from homology"/>
<dbReference type="InterPro" id="IPR009423">
    <property type="entry name" value="NDUC2"/>
</dbReference>
<evidence type="ECO:0000256" key="8">
    <source>
        <dbReference type="ARBA" id="ARBA00022989"/>
    </source>
</evidence>
<dbReference type="Pfam" id="PF06374">
    <property type="entry name" value="NDUF_C2"/>
    <property type="match status" value="1"/>
</dbReference>
<evidence type="ECO:0000256" key="1">
    <source>
        <dbReference type="ARBA" id="ARBA00004298"/>
    </source>
</evidence>
<keyword evidence="6 11" id="KW-0999">Mitochondrion inner membrane</keyword>
<evidence type="ECO:0000256" key="10">
    <source>
        <dbReference type="ARBA" id="ARBA00023136"/>
    </source>
</evidence>
<dbReference type="PIRSF" id="PIRSF017834">
    <property type="entry name" value="NADH-UbQ_OxRdtase_b14.5b"/>
    <property type="match status" value="1"/>
</dbReference>